<name>A0AAW9QWB0_9CHRO</name>
<keyword evidence="2 5" id="KW-0812">Transmembrane</keyword>
<evidence type="ECO:0000313" key="8">
    <source>
        <dbReference type="Proteomes" id="UP001328733"/>
    </source>
</evidence>
<reference evidence="7 8" key="1">
    <citation type="submission" date="2024-01" db="EMBL/GenBank/DDBJ databases">
        <title>Genomic insights into the taxonomy and metabolism of the cyanobacterium Pannus brasiliensis CCIBt3594.</title>
        <authorList>
            <person name="Machado M."/>
            <person name="Botero N.B."/>
            <person name="Andreote A.P.D."/>
            <person name="Feitosa A.M.T."/>
            <person name="Popin R."/>
            <person name="Sivonen K."/>
            <person name="Fiore M.F."/>
        </authorList>
    </citation>
    <scope>NUCLEOTIDE SEQUENCE [LARGE SCALE GENOMIC DNA]</scope>
    <source>
        <strain evidence="7 8">CCIBt3594</strain>
    </source>
</reference>
<evidence type="ECO:0000259" key="6">
    <source>
        <dbReference type="Pfam" id="PF06803"/>
    </source>
</evidence>
<gene>
    <name evidence="7" type="ORF">V0288_15175</name>
</gene>
<evidence type="ECO:0000256" key="1">
    <source>
        <dbReference type="ARBA" id="ARBA00004127"/>
    </source>
</evidence>
<evidence type="ECO:0000256" key="3">
    <source>
        <dbReference type="ARBA" id="ARBA00022989"/>
    </source>
</evidence>
<dbReference type="GO" id="GO:0012505">
    <property type="term" value="C:endomembrane system"/>
    <property type="evidence" value="ECO:0007669"/>
    <property type="project" value="UniProtKB-SubCell"/>
</dbReference>
<dbReference type="RefSeq" id="WP_332865953.1">
    <property type="nucleotide sequence ID" value="NZ_JBAFSM010000029.1"/>
</dbReference>
<evidence type="ECO:0000256" key="2">
    <source>
        <dbReference type="ARBA" id="ARBA00022692"/>
    </source>
</evidence>
<dbReference type="EMBL" id="JBAFSM010000029">
    <property type="protein sequence ID" value="MEG3438472.1"/>
    <property type="molecule type" value="Genomic_DNA"/>
</dbReference>
<dbReference type="InterPro" id="IPR010652">
    <property type="entry name" value="DUF1232"/>
</dbReference>
<accession>A0AAW9QWB0</accession>
<proteinExistence type="predicted"/>
<keyword evidence="8" id="KW-1185">Reference proteome</keyword>
<comment type="subcellular location">
    <subcellularLocation>
        <location evidence="1">Endomembrane system</location>
        <topology evidence="1">Multi-pass membrane protein</topology>
    </subcellularLocation>
</comment>
<feature type="transmembrane region" description="Helical" evidence="5">
    <location>
        <begin position="32"/>
        <end position="52"/>
    </location>
</feature>
<keyword evidence="4 5" id="KW-0472">Membrane</keyword>
<keyword evidence="3 5" id="KW-1133">Transmembrane helix</keyword>
<dbReference type="Proteomes" id="UP001328733">
    <property type="component" value="Unassembled WGS sequence"/>
</dbReference>
<feature type="transmembrane region" description="Helical" evidence="5">
    <location>
        <begin position="103"/>
        <end position="125"/>
    </location>
</feature>
<evidence type="ECO:0000313" key="7">
    <source>
        <dbReference type="EMBL" id="MEG3438472.1"/>
    </source>
</evidence>
<dbReference type="Pfam" id="PF06803">
    <property type="entry name" value="DUF1232"/>
    <property type="match status" value="1"/>
</dbReference>
<sequence length="130" mass="14756">MITLQKLKQQAKRLKTELYALYLAYRDPRVPWYARAFAACVVAYAFSPIDLIPDPIPILGYLDDLILVPLGIKLALKMIPPKVMAECRVRARSTTPSNKPKNWFAAGIIVILWVSLAVFALRFALHFLDK</sequence>
<organism evidence="7 8">
    <name type="scientific">Pannus brasiliensis CCIBt3594</name>
    <dbReference type="NCBI Taxonomy" id="1427578"/>
    <lineage>
        <taxon>Bacteria</taxon>
        <taxon>Bacillati</taxon>
        <taxon>Cyanobacteriota</taxon>
        <taxon>Cyanophyceae</taxon>
        <taxon>Oscillatoriophycideae</taxon>
        <taxon>Chroococcales</taxon>
        <taxon>Microcystaceae</taxon>
        <taxon>Pannus</taxon>
    </lineage>
</organism>
<evidence type="ECO:0000256" key="5">
    <source>
        <dbReference type="SAM" id="Phobius"/>
    </source>
</evidence>
<dbReference type="AlphaFoldDB" id="A0AAW9QWB0"/>
<protein>
    <submittedName>
        <fullName evidence="7">YkvA family protein</fullName>
    </submittedName>
</protein>
<feature type="domain" description="DUF1232" evidence="6">
    <location>
        <begin position="34"/>
        <end position="70"/>
    </location>
</feature>
<comment type="caution">
    <text evidence="7">The sequence shown here is derived from an EMBL/GenBank/DDBJ whole genome shotgun (WGS) entry which is preliminary data.</text>
</comment>
<evidence type="ECO:0000256" key="4">
    <source>
        <dbReference type="ARBA" id="ARBA00023136"/>
    </source>
</evidence>